<proteinExistence type="predicted"/>
<dbReference type="Gene3D" id="3.40.50.150">
    <property type="entry name" value="Vaccinia Virus protein VP39"/>
    <property type="match status" value="1"/>
</dbReference>
<dbReference type="Pfam" id="PF13649">
    <property type="entry name" value="Methyltransf_25"/>
    <property type="match status" value="1"/>
</dbReference>
<dbReference type="GO" id="GO:0005739">
    <property type="term" value="C:mitochondrion"/>
    <property type="evidence" value="ECO:0007669"/>
    <property type="project" value="TreeGrafter"/>
</dbReference>
<evidence type="ECO:0000256" key="3">
    <source>
        <dbReference type="ARBA" id="ARBA00022691"/>
    </source>
</evidence>
<dbReference type="GO" id="GO:0010420">
    <property type="term" value="F:polyprenyldihydroxybenzoate methyltransferase activity"/>
    <property type="evidence" value="ECO:0007669"/>
    <property type="project" value="TreeGrafter"/>
</dbReference>
<dbReference type="OrthoDB" id="2019266at2759"/>
<keyword evidence="1" id="KW-0489">Methyltransferase</keyword>
<dbReference type="RefSeq" id="XP_022104887.1">
    <property type="nucleotide sequence ID" value="XM_022249195.1"/>
</dbReference>
<dbReference type="AlphaFoldDB" id="A0A8B7ZIP3"/>
<gene>
    <name evidence="6" type="primary">LOC110986904</name>
</gene>
<keyword evidence="2" id="KW-0808">Transferase</keyword>
<protein>
    <submittedName>
        <fullName evidence="6">Uncharacterized protein LOC110986904</fullName>
    </submittedName>
</protein>
<dbReference type="InterPro" id="IPR041698">
    <property type="entry name" value="Methyltransf_25"/>
</dbReference>
<keyword evidence="3" id="KW-0949">S-adenosyl-L-methionine</keyword>
<accession>A0A8B7ZIP3</accession>
<feature type="domain" description="Methyltransferase" evidence="4">
    <location>
        <begin position="71"/>
        <end position="163"/>
    </location>
</feature>
<dbReference type="CDD" id="cd02440">
    <property type="entry name" value="AdoMet_MTases"/>
    <property type="match status" value="1"/>
</dbReference>
<sequence>MAANGDGRNAAEIFYGYRKDAYSHTSAESVPSFYNTWAQRYNQVNLGGGYKAAVELATVVSEVIGDKSSRILDAASGTGLVGEELNKRGFTCIDALDASQDSLDKSKEHQSYSEYICDTLDEHQTKIPESHYSAVVMAGAFGIPGHVDETCFLELIRITKPGGYIMFTVSDKVFEQVERKMKAAISAHSQQGRWEIVEYRKIQYYLNETLDEKAQVPVLRVLPK</sequence>
<evidence type="ECO:0000259" key="4">
    <source>
        <dbReference type="Pfam" id="PF13649"/>
    </source>
</evidence>
<evidence type="ECO:0000313" key="6">
    <source>
        <dbReference type="RefSeq" id="XP_022104887.1"/>
    </source>
</evidence>
<organism evidence="5 6">
    <name type="scientific">Acanthaster planci</name>
    <name type="common">Crown-of-thorns starfish</name>
    <dbReference type="NCBI Taxonomy" id="133434"/>
    <lineage>
        <taxon>Eukaryota</taxon>
        <taxon>Metazoa</taxon>
        <taxon>Echinodermata</taxon>
        <taxon>Eleutherozoa</taxon>
        <taxon>Asterozoa</taxon>
        <taxon>Asteroidea</taxon>
        <taxon>Valvatacea</taxon>
        <taxon>Valvatida</taxon>
        <taxon>Acanthasteridae</taxon>
        <taxon>Acanthaster</taxon>
    </lineage>
</organism>
<evidence type="ECO:0000256" key="1">
    <source>
        <dbReference type="ARBA" id="ARBA00022603"/>
    </source>
</evidence>
<dbReference type="SUPFAM" id="SSF53335">
    <property type="entry name" value="S-adenosyl-L-methionine-dependent methyltransferases"/>
    <property type="match status" value="1"/>
</dbReference>
<dbReference type="PANTHER" id="PTHR43464:SF19">
    <property type="entry name" value="UBIQUINONE BIOSYNTHESIS O-METHYLTRANSFERASE, MITOCHONDRIAL"/>
    <property type="match status" value="1"/>
</dbReference>
<name>A0A8B7ZIP3_ACAPL</name>
<evidence type="ECO:0000313" key="5">
    <source>
        <dbReference type="Proteomes" id="UP000694845"/>
    </source>
</evidence>
<dbReference type="GeneID" id="110986904"/>
<dbReference type="GO" id="GO:0032259">
    <property type="term" value="P:methylation"/>
    <property type="evidence" value="ECO:0007669"/>
    <property type="project" value="UniProtKB-KW"/>
</dbReference>
<dbReference type="InterPro" id="IPR029063">
    <property type="entry name" value="SAM-dependent_MTases_sf"/>
</dbReference>
<reference evidence="6" key="1">
    <citation type="submission" date="2025-08" db="UniProtKB">
        <authorList>
            <consortium name="RefSeq"/>
        </authorList>
    </citation>
    <scope>IDENTIFICATION</scope>
</reference>
<evidence type="ECO:0000256" key="2">
    <source>
        <dbReference type="ARBA" id="ARBA00022679"/>
    </source>
</evidence>
<dbReference type="KEGG" id="aplc:110986904"/>
<dbReference type="PANTHER" id="PTHR43464">
    <property type="entry name" value="METHYLTRANSFERASE"/>
    <property type="match status" value="1"/>
</dbReference>
<dbReference type="Proteomes" id="UP000694845">
    <property type="component" value="Unplaced"/>
</dbReference>
<dbReference type="OMA" id="PHEERYR"/>
<keyword evidence="5" id="KW-1185">Reference proteome</keyword>